<evidence type="ECO:0000256" key="1">
    <source>
        <dbReference type="SAM" id="Phobius"/>
    </source>
</evidence>
<name>A0AAX4MW76_9CAUD</name>
<sequence>MINKIRKGMHYAQKGQGHMMNGHGKRVYIQNAKGHNIMRLDWIGGREGYIVYGNESRNVTRMVRNALASVVARDLLNPLTCQDGYKVTHPSQKAKDLVANNSHLRERLTTLAKLAGISTLGVLMTGCTLVGNMF</sequence>
<gene>
    <name evidence="2" type="ORF">ISREJYDI_CDS0009</name>
</gene>
<protein>
    <submittedName>
        <fullName evidence="2">Uncharacterized protein</fullName>
    </submittedName>
</protein>
<proteinExistence type="predicted"/>
<reference evidence="2 3" key="1">
    <citation type="submission" date="2024-03" db="EMBL/GenBank/DDBJ databases">
        <title>Complete Genome Sequence of a Pseudomonas fluorescens Bacteriophage UNO-G1W1 isolated from freshwater ice in Nebraska.</title>
        <authorList>
            <person name="Neville A.J."/>
            <person name="Schulze T.T."/>
            <person name="Davis P.H."/>
        </authorList>
    </citation>
    <scope>NUCLEOTIDE SEQUENCE [LARGE SCALE GENOMIC DNA]</scope>
</reference>
<evidence type="ECO:0000313" key="2">
    <source>
        <dbReference type="EMBL" id="WYN04975.2"/>
    </source>
</evidence>
<evidence type="ECO:0000313" key="3">
    <source>
        <dbReference type="Proteomes" id="UP001447006"/>
    </source>
</evidence>
<organism evidence="2 3">
    <name type="scientific">Pseudomonas phage UNO-G1W1</name>
    <dbReference type="NCBI Taxonomy" id="3136609"/>
    <lineage>
        <taxon>Viruses</taxon>
        <taxon>Duplodnaviria</taxon>
        <taxon>Heunggongvirae</taxon>
        <taxon>Uroviricota</taxon>
        <taxon>Caudoviricetes</taxon>
        <taxon>Vandenendeviridae</taxon>
        <taxon>Gorskivirinae</taxon>
        <taxon>Omahavirus</taxon>
        <taxon>Omahavirus UNOG1W1</taxon>
    </lineage>
</organism>
<keyword evidence="1" id="KW-0472">Membrane</keyword>
<dbReference type="Proteomes" id="UP001447006">
    <property type="component" value="Segment"/>
</dbReference>
<dbReference type="EMBL" id="PP551948">
    <property type="protein sequence ID" value="WYN04975.2"/>
    <property type="molecule type" value="Genomic_DNA"/>
</dbReference>
<feature type="transmembrane region" description="Helical" evidence="1">
    <location>
        <begin position="111"/>
        <end position="131"/>
    </location>
</feature>
<keyword evidence="3" id="KW-1185">Reference proteome</keyword>
<keyword evidence="1" id="KW-1133">Transmembrane helix</keyword>
<keyword evidence="1" id="KW-0812">Transmembrane</keyword>
<accession>A0AAX4MW76</accession>